<organism evidence="1">
    <name type="scientific">Geoalkalibacter subterraneus</name>
    <dbReference type="NCBI Taxonomy" id="483547"/>
    <lineage>
        <taxon>Bacteria</taxon>
        <taxon>Pseudomonadati</taxon>
        <taxon>Thermodesulfobacteriota</taxon>
        <taxon>Desulfuromonadia</taxon>
        <taxon>Desulfuromonadales</taxon>
        <taxon>Geoalkalibacteraceae</taxon>
        <taxon>Geoalkalibacter</taxon>
    </lineage>
</organism>
<dbReference type="EMBL" id="DSDO01000079">
    <property type="protein sequence ID" value="HDR46290.1"/>
    <property type="molecule type" value="Genomic_DNA"/>
</dbReference>
<sequence>MFHSHPITIDSQHICFGLNKQLDQQSFSCFLQLAGRREFADFLSDRLSENEIHSFVDFFTGLLKRNLTQEEYHRLFLQEEHHHHHSPEGTP</sequence>
<name>A0A831LR26_9BACT</name>
<accession>A0A831LR26</accession>
<gene>
    <name evidence="1" type="ORF">ENN94_01165</name>
</gene>
<reference evidence="1" key="1">
    <citation type="journal article" date="2020" name="mSystems">
        <title>Genome- and Community-Level Interaction Insights into Carbon Utilization and Element Cycling Functions of Hydrothermarchaeota in Hydrothermal Sediment.</title>
        <authorList>
            <person name="Zhou Z."/>
            <person name="Liu Y."/>
            <person name="Xu W."/>
            <person name="Pan J."/>
            <person name="Luo Z.H."/>
            <person name="Li M."/>
        </authorList>
    </citation>
    <scope>NUCLEOTIDE SEQUENCE [LARGE SCALE GENOMIC DNA]</scope>
    <source>
        <strain evidence="1">SpSt-1220</strain>
    </source>
</reference>
<comment type="caution">
    <text evidence="1">The sequence shown here is derived from an EMBL/GenBank/DDBJ whole genome shotgun (WGS) entry which is preliminary data.</text>
</comment>
<protein>
    <recommendedName>
        <fullName evidence="2">Cytoplasmic protein</fullName>
    </recommendedName>
</protein>
<evidence type="ECO:0000313" key="1">
    <source>
        <dbReference type="EMBL" id="HDR46290.1"/>
    </source>
</evidence>
<proteinExistence type="predicted"/>
<dbReference type="Proteomes" id="UP000886162">
    <property type="component" value="Unassembled WGS sequence"/>
</dbReference>
<evidence type="ECO:0008006" key="2">
    <source>
        <dbReference type="Google" id="ProtNLM"/>
    </source>
</evidence>
<dbReference type="AlphaFoldDB" id="A0A831LR26"/>